<feature type="region of interest" description="Disordered" evidence="1">
    <location>
        <begin position="71"/>
        <end position="90"/>
    </location>
</feature>
<gene>
    <name evidence="2" type="ORF">SORBI_3003G407400</name>
</gene>
<protein>
    <submittedName>
        <fullName evidence="2">Uncharacterized protein</fullName>
    </submittedName>
</protein>
<dbReference type="Gramene" id="KXG34014">
    <property type="protein sequence ID" value="KXG34014"/>
    <property type="gene ID" value="SORBI_3003G407400"/>
</dbReference>
<evidence type="ECO:0000256" key="1">
    <source>
        <dbReference type="SAM" id="MobiDB-lite"/>
    </source>
</evidence>
<keyword evidence="3" id="KW-1185">Reference proteome</keyword>
<reference evidence="3" key="2">
    <citation type="journal article" date="2018" name="Plant J.">
        <title>The Sorghum bicolor reference genome: improved assembly, gene annotations, a transcriptome atlas, and signatures of genome organization.</title>
        <authorList>
            <person name="McCormick R.F."/>
            <person name="Truong S.K."/>
            <person name="Sreedasyam A."/>
            <person name="Jenkins J."/>
            <person name="Shu S."/>
            <person name="Sims D."/>
            <person name="Kennedy M."/>
            <person name="Amirebrahimi M."/>
            <person name="Weers B.D."/>
            <person name="McKinley B."/>
            <person name="Mattison A."/>
            <person name="Morishige D.T."/>
            <person name="Grimwood J."/>
            <person name="Schmutz J."/>
            <person name="Mullet J.E."/>
        </authorList>
    </citation>
    <scope>NUCLEOTIDE SEQUENCE [LARGE SCALE GENOMIC DNA]</scope>
    <source>
        <strain evidence="3">cv. BTx623</strain>
    </source>
</reference>
<organism evidence="2 3">
    <name type="scientific">Sorghum bicolor</name>
    <name type="common">Sorghum</name>
    <name type="synonym">Sorghum vulgare</name>
    <dbReference type="NCBI Taxonomy" id="4558"/>
    <lineage>
        <taxon>Eukaryota</taxon>
        <taxon>Viridiplantae</taxon>
        <taxon>Streptophyta</taxon>
        <taxon>Embryophyta</taxon>
        <taxon>Tracheophyta</taxon>
        <taxon>Spermatophyta</taxon>
        <taxon>Magnoliopsida</taxon>
        <taxon>Liliopsida</taxon>
        <taxon>Poales</taxon>
        <taxon>Poaceae</taxon>
        <taxon>PACMAD clade</taxon>
        <taxon>Panicoideae</taxon>
        <taxon>Andropogonodae</taxon>
        <taxon>Andropogoneae</taxon>
        <taxon>Sorghinae</taxon>
        <taxon>Sorghum</taxon>
    </lineage>
</organism>
<evidence type="ECO:0000313" key="2">
    <source>
        <dbReference type="EMBL" id="KXG34014.1"/>
    </source>
</evidence>
<proteinExistence type="predicted"/>
<evidence type="ECO:0000313" key="3">
    <source>
        <dbReference type="Proteomes" id="UP000000768"/>
    </source>
</evidence>
<accession>A0A1B6Q7V8</accession>
<dbReference type="Proteomes" id="UP000000768">
    <property type="component" value="Chromosome 3"/>
</dbReference>
<feature type="compositionally biased region" description="Basic and acidic residues" evidence="1">
    <location>
        <begin position="23"/>
        <end position="36"/>
    </location>
</feature>
<reference evidence="2 3" key="1">
    <citation type="journal article" date="2009" name="Nature">
        <title>The Sorghum bicolor genome and the diversification of grasses.</title>
        <authorList>
            <person name="Paterson A.H."/>
            <person name="Bowers J.E."/>
            <person name="Bruggmann R."/>
            <person name="Dubchak I."/>
            <person name="Grimwood J."/>
            <person name="Gundlach H."/>
            <person name="Haberer G."/>
            <person name="Hellsten U."/>
            <person name="Mitros T."/>
            <person name="Poliakov A."/>
            <person name="Schmutz J."/>
            <person name="Spannagl M."/>
            <person name="Tang H."/>
            <person name="Wang X."/>
            <person name="Wicker T."/>
            <person name="Bharti A.K."/>
            <person name="Chapman J."/>
            <person name="Feltus F.A."/>
            <person name="Gowik U."/>
            <person name="Grigoriev I.V."/>
            <person name="Lyons E."/>
            <person name="Maher C.A."/>
            <person name="Martis M."/>
            <person name="Narechania A."/>
            <person name="Otillar R.P."/>
            <person name="Penning B.W."/>
            <person name="Salamov A.A."/>
            <person name="Wang Y."/>
            <person name="Zhang L."/>
            <person name="Carpita N.C."/>
            <person name="Freeling M."/>
            <person name="Gingle A.R."/>
            <person name="Hash C.T."/>
            <person name="Keller B."/>
            <person name="Klein P."/>
            <person name="Kresovich S."/>
            <person name="McCann M.C."/>
            <person name="Ming R."/>
            <person name="Peterson D.G."/>
            <person name="Mehboob-ur-Rahman"/>
            <person name="Ware D."/>
            <person name="Westhoff P."/>
            <person name="Mayer K.F."/>
            <person name="Messing J."/>
            <person name="Rokhsar D.S."/>
        </authorList>
    </citation>
    <scope>NUCLEOTIDE SEQUENCE [LARGE SCALE GENOMIC DNA]</scope>
    <source>
        <strain evidence="3">cv. BTx623</strain>
    </source>
</reference>
<feature type="region of interest" description="Disordered" evidence="1">
    <location>
        <begin position="1"/>
        <end position="52"/>
    </location>
</feature>
<name>A0A1B6Q7V8_SORBI</name>
<feature type="compositionally biased region" description="Gly residues" evidence="1">
    <location>
        <begin position="1"/>
        <end position="11"/>
    </location>
</feature>
<dbReference type="EMBL" id="CM000762">
    <property type="protein sequence ID" value="KXG34014.1"/>
    <property type="molecule type" value="Genomic_DNA"/>
</dbReference>
<dbReference type="AlphaFoldDB" id="A0A1B6Q7V8"/>
<dbReference type="InParanoid" id="A0A1B6Q7V8"/>
<sequence length="107" mass="11848">MRSRQGNGGQGVPASRSSATVSTERKRATPVKKKDEITEDGGGPEERPTGARFDTIGNIMETRRHCYHGRCGRGEARPRSPPLSWRGVSPSSQWCEWGSPCREAHWV</sequence>